<keyword evidence="1" id="KW-0812">Transmembrane</keyword>
<reference evidence="2" key="1">
    <citation type="submission" date="2022-04" db="EMBL/GenBank/DDBJ databases">
        <title>A functionally conserved STORR gene fusion in Papaver species that diverged 16.8 million years ago.</title>
        <authorList>
            <person name="Catania T."/>
        </authorList>
    </citation>
    <scope>NUCLEOTIDE SEQUENCE</scope>
    <source>
        <strain evidence="2">S-188037</strain>
    </source>
</reference>
<dbReference type="Proteomes" id="UP001202328">
    <property type="component" value="Unassembled WGS sequence"/>
</dbReference>
<organism evidence="2 3">
    <name type="scientific">Papaver atlanticum</name>
    <dbReference type="NCBI Taxonomy" id="357466"/>
    <lineage>
        <taxon>Eukaryota</taxon>
        <taxon>Viridiplantae</taxon>
        <taxon>Streptophyta</taxon>
        <taxon>Embryophyta</taxon>
        <taxon>Tracheophyta</taxon>
        <taxon>Spermatophyta</taxon>
        <taxon>Magnoliopsida</taxon>
        <taxon>Ranunculales</taxon>
        <taxon>Papaveraceae</taxon>
        <taxon>Papaveroideae</taxon>
        <taxon>Papaver</taxon>
    </lineage>
</organism>
<gene>
    <name evidence="2" type="ORF">MKW98_017007</name>
</gene>
<dbReference type="AlphaFoldDB" id="A0AAD4TH60"/>
<feature type="transmembrane region" description="Helical" evidence="1">
    <location>
        <begin position="99"/>
        <end position="118"/>
    </location>
</feature>
<sequence>MRSSSRVGADVPVRLSSPVLPRDECPCVRMFLNRSDLLGTAEVGAKEVSLNIEGGKDQDWEAAEEACGYHSSGAQCYVGDQCHHPGFWTNRNKDHILEMVLKIISFLLTFSAVGAFSFTQAITPLGSQDPVLKHSLVAFNVLFAASFFCNFLGALILLILQSRPEYFRYKKFSLIISNTVSFAFLILGYGFVIAFNIQHR</sequence>
<dbReference type="EMBL" id="JAJJMB010000948">
    <property type="protein sequence ID" value="KAI3960283.1"/>
    <property type="molecule type" value="Genomic_DNA"/>
</dbReference>
<feature type="transmembrane region" description="Helical" evidence="1">
    <location>
        <begin position="138"/>
        <end position="160"/>
    </location>
</feature>
<feature type="transmembrane region" description="Helical" evidence="1">
    <location>
        <begin position="172"/>
        <end position="197"/>
    </location>
</feature>
<keyword evidence="1" id="KW-1133">Transmembrane helix</keyword>
<name>A0AAD4TH60_9MAGN</name>
<evidence type="ECO:0000256" key="1">
    <source>
        <dbReference type="SAM" id="Phobius"/>
    </source>
</evidence>
<keyword evidence="3" id="KW-1185">Reference proteome</keyword>
<comment type="caution">
    <text evidence="2">The sequence shown here is derived from an EMBL/GenBank/DDBJ whole genome shotgun (WGS) entry which is preliminary data.</text>
</comment>
<evidence type="ECO:0000313" key="2">
    <source>
        <dbReference type="EMBL" id="KAI3960283.1"/>
    </source>
</evidence>
<proteinExistence type="predicted"/>
<keyword evidence="1" id="KW-0472">Membrane</keyword>
<protein>
    <submittedName>
        <fullName evidence="2">Uncharacterized protein</fullName>
    </submittedName>
</protein>
<accession>A0AAD4TH60</accession>
<evidence type="ECO:0000313" key="3">
    <source>
        <dbReference type="Proteomes" id="UP001202328"/>
    </source>
</evidence>